<dbReference type="EMBL" id="UINC01000777">
    <property type="protein sequence ID" value="SUZ61033.1"/>
    <property type="molecule type" value="Genomic_DNA"/>
</dbReference>
<dbReference type="AlphaFoldDB" id="A0A381P5W2"/>
<organism evidence="4">
    <name type="scientific">marine metagenome</name>
    <dbReference type="NCBI Taxonomy" id="408172"/>
    <lineage>
        <taxon>unclassified sequences</taxon>
        <taxon>metagenomes</taxon>
        <taxon>ecological metagenomes</taxon>
    </lineage>
</organism>
<dbReference type="PANTHER" id="PTHR28004">
    <property type="entry name" value="ZGC:162816-RELATED"/>
    <property type="match status" value="1"/>
</dbReference>
<dbReference type="SMART" id="SM01119">
    <property type="entry name" value="D-ser_dehydrat"/>
    <property type="match status" value="1"/>
</dbReference>
<dbReference type="Pfam" id="PF01168">
    <property type="entry name" value="Ala_racemase_N"/>
    <property type="match status" value="1"/>
</dbReference>
<accession>A0A381P5W2</accession>
<dbReference type="InterPro" id="IPR029066">
    <property type="entry name" value="PLP-binding_barrel"/>
</dbReference>
<dbReference type="InterPro" id="IPR051466">
    <property type="entry name" value="D-amino_acid_metab_enzyme"/>
</dbReference>
<dbReference type="InterPro" id="IPR042208">
    <property type="entry name" value="D-ser_dehydrat-like_sf"/>
</dbReference>
<dbReference type="GO" id="GO:0036088">
    <property type="term" value="P:D-serine catabolic process"/>
    <property type="evidence" value="ECO:0007669"/>
    <property type="project" value="TreeGrafter"/>
</dbReference>
<evidence type="ECO:0000259" key="3">
    <source>
        <dbReference type="SMART" id="SM01119"/>
    </source>
</evidence>
<dbReference type="Gene3D" id="2.40.37.20">
    <property type="entry name" value="D-serine dehydratase-like domain"/>
    <property type="match status" value="1"/>
</dbReference>
<keyword evidence="2" id="KW-0456">Lyase</keyword>
<evidence type="ECO:0000256" key="1">
    <source>
        <dbReference type="ARBA" id="ARBA00005323"/>
    </source>
</evidence>
<feature type="domain" description="D-serine dehydratase-like" evidence="3">
    <location>
        <begin position="234"/>
        <end position="315"/>
    </location>
</feature>
<dbReference type="Pfam" id="PF14031">
    <property type="entry name" value="D-ser_dehydrat"/>
    <property type="match status" value="1"/>
</dbReference>
<evidence type="ECO:0000256" key="2">
    <source>
        <dbReference type="ARBA" id="ARBA00023239"/>
    </source>
</evidence>
<dbReference type="SUPFAM" id="SSF51419">
    <property type="entry name" value="PLP-binding barrel"/>
    <property type="match status" value="1"/>
</dbReference>
<dbReference type="InterPro" id="IPR001608">
    <property type="entry name" value="Ala_racemase_N"/>
</dbReference>
<sequence length="330" mass="35578">MHVDELSTPALWADLDVLEFNLAAMATRLPGNRLRPHVKAHKTTALARLQYKSGHTGFTCATTREVLGLAQAGLGDDLLLANETVDVERLSAMARSEARVTVAVDSDATVDAAATAGIAECVIDIRVGFRCGCEVSEAGYLADRARKAGMAVRGVMGYEGHAMGVVDLDRRHELVEAAMERLLQAHDLVGGDLVTGGGTGTHAINTWVNEIQAGSYVLMDTAYSEQSDQPFKQGLFLQSTVVSVAEKFAVCDAGLKAQGMDHGNPGWAGGEILFCSDEHTNLVAESSLSVGDRVRLIPAHIDPTMAKHQTLHLVRNDEVVDRWEIDLRHW</sequence>
<name>A0A381P5W2_9ZZZZ</name>
<dbReference type="GO" id="GO:0008721">
    <property type="term" value="F:D-serine ammonia-lyase activity"/>
    <property type="evidence" value="ECO:0007669"/>
    <property type="project" value="TreeGrafter"/>
</dbReference>
<gene>
    <name evidence="4" type="ORF">METZ01_LOCUS13887</name>
</gene>
<comment type="similarity">
    <text evidence="1">Belongs to the DSD1 family.</text>
</comment>
<protein>
    <recommendedName>
        <fullName evidence="3">D-serine dehydratase-like domain-containing protein</fullName>
    </recommendedName>
</protein>
<dbReference type="Gene3D" id="3.20.20.10">
    <property type="entry name" value="Alanine racemase"/>
    <property type="match status" value="1"/>
</dbReference>
<evidence type="ECO:0000313" key="4">
    <source>
        <dbReference type="EMBL" id="SUZ61033.1"/>
    </source>
</evidence>
<dbReference type="InterPro" id="IPR026956">
    <property type="entry name" value="D-ser_dehydrat-like_dom"/>
</dbReference>
<proteinExistence type="inferred from homology"/>
<dbReference type="PANTHER" id="PTHR28004:SF2">
    <property type="entry name" value="D-SERINE DEHYDRATASE"/>
    <property type="match status" value="1"/>
</dbReference>
<reference evidence="4" key="1">
    <citation type="submission" date="2018-05" db="EMBL/GenBank/DDBJ databases">
        <authorList>
            <person name="Lanie J.A."/>
            <person name="Ng W.-L."/>
            <person name="Kazmierczak K.M."/>
            <person name="Andrzejewski T.M."/>
            <person name="Davidsen T.M."/>
            <person name="Wayne K.J."/>
            <person name="Tettelin H."/>
            <person name="Glass J.I."/>
            <person name="Rusch D."/>
            <person name="Podicherti R."/>
            <person name="Tsui H.-C.T."/>
            <person name="Winkler M.E."/>
        </authorList>
    </citation>
    <scope>NUCLEOTIDE SEQUENCE</scope>
</reference>